<keyword evidence="1" id="KW-0812">Transmembrane</keyword>
<comment type="caution">
    <text evidence="2">The sequence shown here is derived from an EMBL/GenBank/DDBJ whole genome shotgun (WGS) entry which is preliminary data.</text>
</comment>
<sequence>MENYKIVRIIITIFVAMIAGISVELGEIIPAILAIVIGAMVSYIYKKNTNETLEDERIIKISEKASRMAMVLFSITIAIIGLFFITMRNQYPNFIQAGYTLAYSAVALLGLYYVFYGYYNKKYGY</sequence>
<evidence type="ECO:0000313" key="3">
    <source>
        <dbReference type="Proteomes" id="UP000217784"/>
    </source>
</evidence>
<protein>
    <recommendedName>
        <fullName evidence="4">DUF2178 domain-containing protein</fullName>
    </recommendedName>
</protein>
<keyword evidence="1" id="KW-0472">Membrane</keyword>
<dbReference type="OrthoDB" id="70532at2157"/>
<evidence type="ECO:0000256" key="1">
    <source>
        <dbReference type="SAM" id="Phobius"/>
    </source>
</evidence>
<feature type="transmembrane region" description="Helical" evidence="1">
    <location>
        <begin position="29"/>
        <end position="45"/>
    </location>
</feature>
<gene>
    <name evidence="2" type="ORF">ASJ80_05670</name>
</gene>
<keyword evidence="3" id="KW-1185">Reference proteome</keyword>
<dbReference type="GeneID" id="300258185"/>
<dbReference type="RefSeq" id="WP_069584446.1">
    <property type="nucleotide sequence ID" value="NZ_LMVM01000023.1"/>
</dbReference>
<organism evidence="2 3">
    <name type="scientific">Methanobacterium bryantii</name>
    <dbReference type="NCBI Taxonomy" id="2161"/>
    <lineage>
        <taxon>Archaea</taxon>
        <taxon>Methanobacteriati</taxon>
        <taxon>Methanobacteriota</taxon>
        <taxon>Methanomada group</taxon>
        <taxon>Methanobacteria</taxon>
        <taxon>Methanobacteriales</taxon>
        <taxon>Methanobacteriaceae</taxon>
        <taxon>Methanobacterium</taxon>
    </lineage>
</organism>
<feature type="transmembrane region" description="Helical" evidence="1">
    <location>
        <begin position="65"/>
        <end position="85"/>
    </location>
</feature>
<name>A0A2A2H4W1_METBR</name>
<dbReference type="InterPro" id="IPR019235">
    <property type="entry name" value="DUF2178_TM"/>
</dbReference>
<dbReference type="AlphaFoldDB" id="A0A2A2H4W1"/>
<feature type="transmembrane region" description="Helical" evidence="1">
    <location>
        <begin position="7"/>
        <end position="23"/>
    </location>
</feature>
<dbReference type="Pfam" id="PF09946">
    <property type="entry name" value="DUF2178"/>
    <property type="match status" value="1"/>
</dbReference>
<evidence type="ECO:0008006" key="4">
    <source>
        <dbReference type="Google" id="ProtNLM"/>
    </source>
</evidence>
<reference evidence="2 3" key="1">
    <citation type="journal article" date="2017" name="BMC Genomics">
        <title>Genomic analysis of methanogenic archaea reveals a shift towards energy conservation.</title>
        <authorList>
            <person name="Gilmore S.P."/>
            <person name="Henske J.K."/>
            <person name="Sexton J.A."/>
            <person name="Solomon K.V."/>
            <person name="Seppala S."/>
            <person name="Yoo J.I."/>
            <person name="Huyett L.M."/>
            <person name="Pressman A."/>
            <person name="Cogan J.Z."/>
            <person name="Kivenson V."/>
            <person name="Peng X."/>
            <person name="Tan Y."/>
            <person name="Valentine D.L."/>
            <person name="O'Malley M.A."/>
        </authorList>
    </citation>
    <scope>NUCLEOTIDE SEQUENCE [LARGE SCALE GENOMIC DNA]</scope>
    <source>
        <strain evidence="2 3">M.o.H.</strain>
    </source>
</reference>
<proteinExistence type="predicted"/>
<keyword evidence="1" id="KW-1133">Transmembrane helix</keyword>
<dbReference type="EMBL" id="LMVM01000023">
    <property type="protein sequence ID" value="PAV04334.1"/>
    <property type="molecule type" value="Genomic_DNA"/>
</dbReference>
<dbReference type="Proteomes" id="UP000217784">
    <property type="component" value="Unassembled WGS sequence"/>
</dbReference>
<feature type="transmembrane region" description="Helical" evidence="1">
    <location>
        <begin position="97"/>
        <end position="119"/>
    </location>
</feature>
<evidence type="ECO:0000313" key="2">
    <source>
        <dbReference type="EMBL" id="PAV04334.1"/>
    </source>
</evidence>
<accession>A0A2A2H4W1</accession>